<dbReference type="PANTHER" id="PTHR11511:SF5">
    <property type="entry name" value="FAT-BODY PROTEIN 1-RELATED"/>
    <property type="match status" value="1"/>
</dbReference>
<evidence type="ECO:0000256" key="2">
    <source>
        <dbReference type="SAM" id="SignalP"/>
    </source>
</evidence>
<evidence type="ECO:0000259" key="3">
    <source>
        <dbReference type="PROSITE" id="PS00498"/>
    </source>
</evidence>
<dbReference type="Gene3D" id="2.60.40.1520">
    <property type="entry name" value="Hemocyanin, C-terminal domain"/>
    <property type="match status" value="1"/>
</dbReference>
<gene>
    <name evidence="4" type="ORF">DSTB1V02_LOCUS7383</name>
</gene>
<protein>
    <recommendedName>
        <fullName evidence="3">Tyrosinase copper-binding domain-containing protein</fullName>
    </recommendedName>
</protein>
<dbReference type="Pfam" id="PF00372">
    <property type="entry name" value="Hemocyanin_M"/>
    <property type="match status" value="1"/>
</dbReference>
<dbReference type="InterPro" id="IPR037020">
    <property type="entry name" value="Hemocyanin_C_sf"/>
</dbReference>
<dbReference type="Pfam" id="PF03723">
    <property type="entry name" value="Hemocyanin_C"/>
    <property type="match status" value="1"/>
</dbReference>
<dbReference type="SUPFAM" id="SSF48050">
    <property type="entry name" value="Hemocyanin, N-terminal domain"/>
    <property type="match status" value="1"/>
</dbReference>
<dbReference type="OrthoDB" id="8119704at2759"/>
<dbReference type="PROSITE" id="PS00498">
    <property type="entry name" value="TYROSINASE_2"/>
    <property type="match status" value="1"/>
</dbReference>
<dbReference type="Pfam" id="PF03722">
    <property type="entry name" value="Hemocyanin_N"/>
    <property type="match status" value="1"/>
</dbReference>
<keyword evidence="2" id="KW-0732">Signal</keyword>
<dbReference type="InterPro" id="IPR014756">
    <property type="entry name" value="Ig_E-set"/>
</dbReference>
<dbReference type="PROSITE" id="PS00209">
    <property type="entry name" value="HEMOCYANIN_1"/>
    <property type="match status" value="1"/>
</dbReference>
<dbReference type="AlphaFoldDB" id="A0A7R9A7E2"/>
<keyword evidence="5" id="KW-1185">Reference proteome</keyword>
<evidence type="ECO:0000313" key="5">
    <source>
        <dbReference type="Proteomes" id="UP000677054"/>
    </source>
</evidence>
<dbReference type="EMBL" id="CAJPEV010001492">
    <property type="protein sequence ID" value="CAG0892952.1"/>
    <property type="molecule type" value="Genomic_DNA"/>
</dbReference>
<dbReference type="PANTHER" id="PTHR11511">
    <property type="entry name" value="LARVAL STORAGE PROTEIN/PHENOLOXIDASE"/>
    <property type="match status" value="1"/>
</dbReference>
<dbReference type="InterPro" id="IPR008922">
    <property type="entry name" value="Di-copper_centre_dom_sf"/>
</dbReference>
<feature type="signal peptide" evidence="2">
    <location>
        <begin position="1"/>
        <end position="20"/>
    </location>
</feature>
<dbReference type="InterPro" id="IPR005203">
    <property type="entry name" value="Hemocyanin_C"/>
</dbReference>
<dbReference type="SUPFAM" id="SSF81296">
    <property type="entry name" value="E set domains"/>
    <property type="match status" value="1"/>
</dbReference>
<dbReference type="PRINTS" id="PR00187">
    <property type="entry name" value="HAEMOCYANIN"/>
</dbReference>
<feature type="domain" description="Tyrosinase copper-binding" evidence="3">
    <location>
        <begin position="405"/>
        <end position="416"/>
    </location>
</feature>
<feature type="chain" id="PRO_5036209709" description="Tyrosinase copper-binding domain-containing protein" evidence="2">
    <location>
        <begin position="21"/>
        <end position="689"/>
    </location>
</feature>
<sequence>MASLVHRLLPLILGLTLAHAWSINIFQNDHSSGSTQADLLDRQHKILLMLEKIHDKNADKQGREIGESYVLAENLSNYDDQESVKELIEMAKAGKLLPRHHYFSLFDPEHRRQMILLFKILKSAKDWDTFYKTASRARVKANEGMFVYALTMAVLTRQDLKGIQLPPLYEINPHFFFPTTTIRQAYRAQMQQEDATIEATFTGTLKNLEQRVAYFGEDIGLNNHHHHWHADFPFWWRDEWGHKDRKGELFFYMHHQLNARFDAERLSNNLPRVEAIGWDKTIHEGFAPHMSYYEEGEFPSRPDDMHFLDLPFMTRDQMTRYESRIRNAVDKLKAYGPNGPVSLNSSEGIDILGNMVEANENTPNLAFYGSIHNLFHVFLARIGDPDGRYGLPPGVMEHFETATRDPTFFRLHKYLDDIFKAYKDNLGPYPREEIEFPGVTVEDVTVESNGAANELQTLFDYFEVDLNNALDHIEGKDDREIKARVKRLNHHTFKYSIDVTSDAAHTVTVRVFLVPKRESSGEPLSIDEKRWSAIELDKFVTKVSSGKNTIVRKSSDSSVTIPDPPSFKKLLHDTEEAINGNGDFKIDEDHRHCGLPDRLLIPKGNEHGLDFELWVAVTNHDQDAVEGVDIRDDDHGGSMSYCGILGQKYPDARPMGFPFDRKIVCEDTFLSFSNIHRVDVKIRHLGELA</sequence>
<dbReference type="InterPro" id="IPR036697">
    <property type="entry name" value="Hemocyanin_N_sf"/>
</dbReference>
<evidence type="ECO:0000313" key="4">
    <source>
        <dbReference type="EMBL" id="CAD7247553.1"/>
    </source>
</evidence>
<accession>A0A7R9A7E2</accession>
<dbReference type="InterPro" id="IPR005204">
    <property type="entry name" value="Hemocyanin_N"/>
</dbReference>
<dbReference type="Gene3D" id="1.10.1280.10">
    <property type="entry name" value="Di-copper center containing domain from catechol oxidase"/>
    <property type="match status" value="1"/>
</dbReference>
<dbReference type="SUPFAM" id="SSF48056">
    <property type="entry name" value="Di-copper centre-containing domain"/>
    <property type="match status" value="1"/>
</dbReference>
<dbReference type="PROSITE" id="PS00210">
    <property type="entry name" value="HEMOCYANIN_2"/>
    <property type="match status" value="1"/>
</dbReference>
<comment type="similarity">
    <text evidence="1">Belongs to the tyrosinase family. Hemocyanin subfamily.</text>
</comment>
<evidence type="ECO:0000256" key="1">
    <source>
        <dbReference type="ARBA" id="ARBA00009470"/>
    </source>
</evidence>
<dbReference type="InterPro" id="IPR002227">
    <property type="entry name" value="Tyrosinase_Cu-bd"/>
</dbReference>
<proteinExistence type="inferred from homology"/>
<dbReference type="Proteomes" id="UP000677054">
    <property type="component" value="Unassembled WGS sequence"/>
</dbReference>
<dbReference type="InterPro" id="IPR013788">
    <property type="entry name" value="Hemocyanin/hexamerin"/>
</dbReference>
<reference evidence="4" key="1">
    <citation type="submission" date="2020-11" db="EMBL/GenBank/DDBJ databases">
        <authorList>
            <person name="Tran Van P."/>
        </authorList>
    </citation>
    <scope>NUCLEOTIDE SEQUENCE</scope>
</reference>
<name>A0A7R9A7E2_9CRUS</name>
<dbReference type="EMBL" id="LR901009">
    <property type="protein sequence ID" value="CAD7247553.1"/>
    <property type="molecule type" value="Genomic_DNA"/>
</dbReference>
<organism evidence="4">
    <name type="scientific">Darwinula stevensoni</name>
    <dbReference type="NCBI Taxonomy" id="69355"/>
    <lineage>
        <taxon>Eukaryota</taxon>
        <taxon>Metazoa</taxon>
        <taxon>Ecdysozoa</taxon>
        <taxon>Arthropoda</taxon>
        <taxon>Crustacea</taxon>
        <taxon>Oligostraca</taxon>
        <taxon>Ostracoda</taxon>
        <taxon>Podocopa</taxon>
        <taxon>Podocopida</taxon>
        <taxon>Darwinulocopina</taxon>
        <taxon>Darwinuloidea</taxon>
        <taxon>Darwinulidae</taxon>
        <taxon>Darwinula</taxon>
    </lineage>
</organism>
<dbReference type="Gene3D" id="1.20.1370.10">
    <property type="entry name" value="Hemocyanin, N-terminal domain"/>
    <property type="match status" value="1"/>
</dbReference>
<dbReference type="InterPro" id="IPR000896">
    <property type="entry name" value="Hemocyanin/hexamerin_mid_dom"/>
</dbReference>
<dbReference type="GO" id="GO:0016491">
    <property type="term" value="F:oxidoreductase activity"/>
    <property type="evidence" value="ECO:0007669"/>
    <property type="project" value="InterPro"/>
</dbReference>